<comment type="caution">
    <text evidence="1">The sequence shown here is derived from an EMBL/GenBank/DDBJ whole genome shotgun (WGS) entry which is preliminary data.</text>
</comment>
<feature type="non-terminal residue" evidence="1">
    <location>
        <position position="1"/>
    </location>
</feature>
<evidence type="ECO:0000313" key="1">
    <source>
        <dbReference type="EMBL" id="GAG58520.1"/>
    </source>
</evidence>
<protein>
    <submittedName>
        <fullName evidence="1">Uncharacterized protein</fullName>
    </submittedName>
</protein>
<name>X0YQK6_9ZZZZ</name>
<sequence length="206" mass="22779">LSSRLSQYEGIVISSDGRLIIKPSVSADANKLAALLNPSLSKIGSFIPSIFKNIPDGEIEVHVVGYLPINARKVIDASGNVHLLFDRYFIETLINNQNEYPMAVPWLLGERVGHELSHNNSIGTPQEEREEEINVIINADLQLYRNLLADKSLKDEVDRFFAEVNSSFGSGHYFEGLLGEIVDKSPAQIREAVETYVAKGNMSAPP</sequence>
<reference evidence="1" key="1">
    <citation type="journal article" date="2014" name="Front. Microbiol.">
        <title>High frequency of phylogenetically diverse reductive dehalogenase-homologous genes in deep subseafloor sedimentary metagenomes.</title>
        <authorList>
            <person name="Kawai M."/>
            <person name="Futagami T."/>
            <person name="Toyoda A."/>
            <person name="Takaki Y."/>
            <person name="Nishi S."/>
            <person name="Hori S."/>
            <person name="Arai W."/>
            <person name="Tsubouchi T."/>
            <person name="Morono Y."/>
            <person name="Uchiyama I."/>
            <person name="Ito T."/>
            <person name="Fujiyama A."/>
            <person name="Inagaki F."/>
            <person name="Takami H."/>
        </authorList>
    </citation>
    <scope>NUCLEOTIDE SEQUENCE</scope>
    <source>
        <strain evidence="1">Expedition CK06-06</strain>
    </source>
</reference>
<accession>X0YQK6</accession>
<gene>
    <name evidence="1" type="ORF">S01H4_13992</name>
</gene>
<dbReference type="AlphaFoldDB" id="X0YQK6"/>
<organism evidence="1">
    <name type="scientific">marine sediment metagenome</name>
    <dbReference type="NCBI Taxonomy" id="412755"/>
    <lineage>
        <taxon>unclassified sequences</taxon>
        <taxon>metagenomes</taxon>
        <taxon>ecological metagenomes</taxon>
    </lineage>
</organism>
<dbReference type="EMBL" id="BART01006146">
    <property type="protein sequence ID" value="GAG58520.1"/>
    <property type="molecule type" value="Genomic_DNA"/>
</dbReference>
<proteinExistence type="predicted"/>